<dbReference type="Gene3D" id="3.40.50.1820">
    <property type="entry name" value="alpha/beta hydrolase"/>
    <property type="match status" value="1"/>
</dbReference>
<accession>A0A383BVV0</accession>
<feature type="non-terminal residue" evidence="1">
    <location>
        <position position="1"/>
    </location>
</feature>
<dbReference type="EMBL" id="UINC01203636">
    <property type="protein sequence ID" value="SVE23991.1"/>
    <property type="molecule type" value="Genomic_DNA"/>
</dbReference>
<organism evidence="1">
    <name type="scientific">marine metagenome</name>
    <dbReference type="NCBI Taxonomy" id="408172"/>
    <lineage>
        <taxon>unclassified sequences</taxon>
        <taxon>metagenomes</taxon>
        <taxon>ecological metagenomes</taxon>
    </lineage>
</organism>
<dbReference type="InterPro" id="IPR029058">
    <property type="entry name" value="AB_hydrolase_fold"/>
</dbReference>
<evidence type="ECO:0008006" key="2">
    <source>
        <dbReference type="Google" id="ProtNLM"/>
    </source>
</evidence>
<proteinExistence type="predicted"/>
<dbReference type="SUPFAM" id="SSF53474">
    <property type="entry name" value="alpha/beta-Hydrolases"/>
    <property type="match status" value="1"/>
</dbReference>
<dbReference type="PROSITE" id="PS51257">
    <property type="entry name" value="PROKAR_LIPOPROTEIN"/>
    <property type="match status" value="1"/>
</dbReference>
<protein>
    <recommendedName>
        <fullName evidence="2">Fungal lipase-like domain-containing protein</fullName>
    </recommendedName>
</protein>
<dbReference type="AlphaFoldDB" id="A0A383BVV0"/>
<sequence>MRFFLFILYLSFFGCTKPDHKDLLLHKLTAKKSEYDGYLIDRPNGLHRMQGYTQTDSSFGIIAVHGYYPSDWPTKGFEWVVPMKDLAQLERPVWWFRHDWFNCPDSSIAYLKSQIETLIHHNPHLDSLWVIGHSLGGLIVSNFAELWDNEFPVTVHAIAAPLKGISRQLDECESKERNLYLINESVRYIQWRTDYKQDGAF</sequence>
<gene>
    <name evidence="1" type="ORF">METZ01_LOCUS476845</name>
</gene>
<evidence type="ECO:0000313" key="1">
    <source>
        <dbReference type="EMBL" id="SVE23991.1"/>
    </source>
</evidence>
<name>A0A383BVV0_9ZZZZ</name>
<reference evidence="1" key="1">
    <citation type="submission" date="2018-05" db="EMBL/GenBank/DDBJ databases">
        <authorList>
            <person name="Lanie J.A."/>
            <person name="Ng W.-L."/>
            <person name="Kazmierczak K.M."/>
            <person name="Andrzejewski T.M."/>
            <person name="Davidsen T.M."/>
            <person name="Wayne K.J."/>
            <person name="Tettelin H."/>
            <person name="Glass J.I."/>
            <person name="Rusch D."/>
            <person name="Podicherti R."/>
            <person name="Tsui H.-C.T."/>
            <person name="Winkler M.E."/>
        </authorList>
    </citation>
    <scope>NUCLEOTIDE SEQUENCE</scope>
</reference>
<feature type="non-terminal residue" evidence="1">
    <location>
        <position position="201"/>
    </location>
</feature>